<dbReference type="GO" id="GO:0015031">
    <property type="term" value="P:protein transport"/>
    <property type="evidence" value="ECO:0007669"/>
    <property type="project" value="UniProtKB-UniRule"/>
</dbReference>
<evidence type="ECO:0000259" key="15">
    <source>
        <dbReference type="PROSITE" id="PS52015"/>
    </source>
</evidence>
<accession>A0A1S8DDB4</accession>
<evidence type="ECO:0000256" key="12">
    <source>
        <dbReference type="ARBA" id="ARBA00025849"/>
    </source>
</evidence>
<dbReference type="RefSeq" id="WP_083728610.1">
    <property type="nucleotide sequence ID" value="NZ_FOUD01000019.1"/>
</dbReference>
<evidence type="ECO:0000256" key="8">
    <source>
        <dbReference type="ARBA" id="ARBA00022737"/>
    </source>
</evidence>
<dbReference type="AlphaFoldDB" id="A0A1S8DDB4"/>
<dbReference type="InterPro" id="IPR051045">
    <property type="entry name" value="TonB-dependent_transducer"/>
</dbReference>
<evidence type="ECO:0000256" key="11">
    <source>
        <dbReference type="ARBA" id="ARBA00023136"/>
    </source>
</evidence>
<keyword evidence="13" id="KW-0735">Signal-anchor</keyword>
<feature type="compositionally biased region" description="Pro residues" evidence="14">
    <location>
        <begin position="115"/>
        <end position="134"/>
    </location>
</feature>
<keyword evidence="5 13" id="KW-1003">Cell membrane</keyword>
<dbReference type="PRINTS" id="PR01374">
    <property type="entry name" value="TONBPROTEIN"/>
</dbReference>
<evidence type="ECO:0000256" key="9">
    <source>
        <dbReference type="ARBA" id="ARBA00022927"/>
    </source>
</evidence>
<evidence type="ECO:0000256" key="6">
    <source>
        <dbReference type="ARBA" id="ARBA00022519"/>
    </source>
</evidence>
<evidence type="ECO:0000256" key="7">
    <source>
        <dbReference type="ARBA" id="ARBA00022692"/>
    </source>
</evidence>
<dbReference type="GO" id="GO:0015891">
    <property type="term" value="P:siderophore transport"/>
    <property type="evidence" value="ECO:0007669"/>
    <property type="project" value="InterPro"/>
</dbReference>
<dbReference type="PROSITE" id="PS52015">
    <property type="entry name" value="TONB_CTD"/>
    <property type="match status" value="1"/>
</dbReference>
<comment type="subcellular location">
    <subcellularLocation>
        <location evidence="1 13">Cell inner membrane</location>
        <topology evidence="1 13">Single-pass membrane protein</topology>
        <orientation evidence="1 13">Periplasmic side</orientation>
    </subcellularLocation>
</comment>
<comment type="similarity">
    <text evidence="2 13">Belongs to the TonB family.</text>
</comment>
<evidence type="ECO:0000313" key="17">
    <source>
        <dbReference type="Proteomes" id="UP000242847"/>
    </source>
</evidence>
<dbReference type="GO" id="GO:0055085">
    <property type="term" value="P:transmembrane transport"/>
    <property type="evidence" value="ECO:0007669"/>
    <property type="project" value="InterPro"/>
</dbReference>
<dbReference type="PANTHER" id="PTHR33446">
    <property type="entry name" value="PROTEIN TONB-RELATED"/>
    <property type="match status" value="1"/>
</dbReference>
<dbReference type="OrthoDB" id="1628901at2"/>
<evidence type="ECO:0000256" key="4">
    <source>
        <dbReference type="ARBA" id="ARBA00022448"/>
    </source>
</evidence>
<evidence type="ECO:0000256" key="14">
    <source>
        <dbReference type="SAM" id="MobiDB-lite"/>
    </source>
</evidence>
<dbReference type="Proteomes" id="UP000242847">
    <property type="component" value="Unassembled WGS sequence"/>
</dbReference>
<reference evidence="16 17" key="1">
    <citation type="submission" date="2017-01" db="EMBL/GenBank/DDBJ databases">
        <title>Draft genome sequence of Pseudomonas pachastrellae type strain CCUG 46540T from a deep sea.</title>
        <authorList>
            <person name="Gomila M."/>
            <person name="Mulet M."/>
            <person name="Lalucat J."/>
            <person name="Garcia-Valdes E."/>
        </authorList>
    </citation>
    <scope>NUCLEOTIDE SEQUENCE [LARGE SCALE GENOMIC DNA]</scope>
    <source>
        <strain evidence="16 17">CCUG 46540</strain>
    </source>
</reference>
<evidence type="ECO:0000256" key="5">
    <source>
        <dbReference type="ARBA" id="ARBA00022475"/>
    </source>
</evidence>
<name>A0A1S8DDB4_9GAMM</name>
<dbReference type="NCBIfam" id="TIGR01352">
    <property type="entry name" value="tonB_Cterm"/>
    <property type="match status" value="1"/>
</dbReference>
<dbReference type="PANTHER" id="PTHR33446:SF8">
    <property type="entry name" value="PROTEIN TONB"/>
    <property type="match status" value="1"/>
</dbReference>
<evidence type="ECO:0000256" key="10">
    <source>
        <dbReference type="ARBA" id="ARBA00022989"/>
    </source>
</evidence>
<dbReference type="GO" id="GO:0098797">
    <property type="term" value="C:plasma membrane protein complex"/>
    <property type="evidence" value="ECO:0007669"/>
    <property type="project" value="TreeGrafter"/>
</dbReference>
<evidence type="ECO:0000256" key="1">
    <source>
        <dbReference type="ARBA" id="ARBA00004383"/>
    </source>
</evidence>
<dbReference type="InterPro" id="IPR003538">
    <property type="entry name" value="TonB"/>
</dbReference>
<feature type="region of interest" description="Disordered" evidence="14">
    <location>
        <begin position="33"/>
        <end position="83"/>
    </location>
</feature>
<gene>
    <name evidence="16" type="ORF">BXT89_15605</name>
</gene>
<keyword evidence="9 13" id="KW-0653">Protein transport</keyword>
<evidence type="ECO:0000256" key="3">
    <source>
        <dbReference type="ARBA" id="ARBA00022362"/>
    </source>
</evidence>
<dbReference type="EMBL" id="MUBC01000043">
    <property type="protein sequence ID" value="ONM42859.1"/>
    <property type="molecule type" value="Genomic_DNA"/>
</dbReference>
<proteinExistence type="inferred from homology"/>
<feature type="region of interest" description="Disordered" evidence="14">
    <location>
        <begin position="107"/>
        <end position="142"/>
    </location>
</feature>
<comment type="subunit">
    <text evidence="12">Homodimer. Forms a complex with the accessory proteins ExbB and ExbD.</text>
</comment>
<protein>
    <recommendedName>
        <fullName evidence="3 13">Protein TonB</fullName>
    </recommendedName>
</protein>
<keyword evidence="11" id="KW-0472">Membrane</keyword>
<dbReference type="Pfam" id="PF03544">
    <property type="entry name" value="TonB_C"/>
    <property type="match status" value="1"/>
</dbReference>
<keyword evidence="4 13" id="KW-0813">Transport</keyword>
<dbReference type="InterPro" id="IPR006260">
    <property type="entry name" value="TonB/TolA_C"/>
</dbReference>
<keyword evidence="6 13" id="KW-0997">Cell inner membrane</keyword>
<keyword evidence="8" id="KW-0677">Repeat</keyword>
<dbReference type="SUPFAM" id="SSF74653">
    <property type="entry name" value="TolA/TonB C-terminal domain"/>
    <property type="match status" value="1"/>
</dbReference>
<keyword evidence="10" id="KW-1133">Transmembrane helix</keyword>
<dbReference type="GO" id="GO:0030288">
    <property type="term" value="C:outer membrane-bounded periplasmic space"/>
    <property type="evidence" value="ECO:0007669"/>
    <property type="project" value="InterPro"/>
</dbReference>
<evidence type="ECO:0000313" key="16">
    <source>
        <dbReference type="EMBL" id="ONM42859.1"/>
    </source>
</evidence>
<organism evidence="16 17">
    <name type="scientific">Halopseudomonas pachastrellae</name>
    <dbReference type="NCBI Taxonomy" id="254161"/>
    <lineage>
        <taxon>Bacteria</taxon>
        <taxon>Pseudomonadati</taxon>
        <taxon>Pseudomonadota</taxon>
        <taxon>Gammaproteobacteria</taxon>
        <taxon>Pseudomonadales</taxon>
        <taxon>Pseudomonadaceae</taxon>
        <taxon>Halopseudomonas</taxon>
    </lineage>
</organism>
<sequence>MRLLGSFIGALLVALLLFGLMLALIMPPNDPPPEPSELLRVGVARSVQESSSEPADPLQPPERPTPPEKPPEVAPQPQVSPQVPALDLNIEVPQLNTRIDMGAAPALPPLQAAAPPAPAPAPSPPAPASAPPPGDAEEVTPLVDIPPEYPRRALAAGIEGQVTLQFTVNADGRVENIRVLSAEPPGVFDRAARRAVSRWRFAPRRENGVAVSREVSKTMNFRLEGRR</sequence>
<evidence type="ECO:0000256" key="13">
    <source>
        <dbReference type="RuleBase" id="RU362123"/>
    </source>
</evidence>
<dbReference type="Gene3D" id="3.30.1150.10">
    <property type="match status" value="1"/>
</dbReference>
<dbReference type="STRING" id="254161.SAMN05216256_11954"/>
<keyword evidence="7" id="KW-0812">Transmembrane</keyword>
<feature type="domain" description="TonB C-terminal" evidence="15">
    <location>
        <begin position="134"/>
        <end position="227"/>
    </location>
</feature>
<dbReference type="GO" id="GO:0031992">
    <property type="term" value="F:energy transducer activity"/>
    <property type="evidence" value="ECO:0007669"/>
    <property type="project" value="InterPro"/>
</dbReference>
<dbReference type="InterPro" id="IPR037682">
    <property type="entry name" value="TonB_C"/>
</dbReference>
<keyword evidence="17" id="KW-1185">Reference proteome</keyword>
<comment type="function">
    <text evidence="13">Interacts with outer membrane receptor proteins that carry out high-affinity binding and energy dependent uptake into the periplasmic space of specific substrates. It could act to transduce energy from the cytoplasmic membrane to specific energy-requiring processes in the outer membrane, resulting in the release into the periplasm of ligands bound by these outer membrane proteins.</text>
</comment>
<comment type="caution">
    <text evidence="16">The sequence shown here is derived from an EMBL/GenBank/DDBJ whole genome shotgun (WGS) entry which is preliminary data.</text>
</comment>
<evidence type="ECO:0000256" key="2">
    <source>
        <dbReference type="ARBA" id="ARBA00006555"/>
    </source>
</evidence>